<protein>
    <recommendedName>
        <fullName evidence="1">Ig-like domain-containing protein</fullName>
    </recommendedName>
</protein>
<evidence type="ECO:0000313" key="2">
    <source>
        <dbReference type="EMBL" id="GAG95034.1"/>
    </source>
</evidence>
<name>X1BGJ3_9ZZZZ</name>
<accession>X1BGJ3</accession>
<dbReference type="EMBL" id="BART01028930">
    <property type="protein sequence ID" value="GAG95034.1"/>
    <property type="molecule type" value="Genomic_DNA"/>
</dbReference>
<evidence type="ECO:0000259" key="1">
    <source>
        <dbReference type="PROSITE" id="PS50835"/>
    </source>
</evidence>
<comment type="caution">
    <text evidence="2">The sequence shown here is derived from an EMBL/GenBank/DDBJ whole genome shotgun (WGS) entry which is preliminary data.</text>
</comment>
<dbReference type="InterPro" id="IPR036179">
    <property type="entry name" value="Ig-like_dom_sf"/>
</dbReference>
<feature type="non-terminal residue" evidence="2">
    <location>
        <position position="81"/>
    </location>
</feature>
<proteinExistence type="predicted"/>
<dbReference type="InterPro" id="IPR013783">
    <property type="entry name" value="Ig-like_fold"/>
</dbReference>
<gene>
    <name evidence="2" type="ORF">S01H4_50890</name>
</gene>
<dbReference type="SUPFAM" id="SSF48726">
    <property type="entry name" value="Immunoglobulin"/>
    <property type="match status" value="1"/>
</dbReference>
<organism evidence="2">
    <name type="scientific">marine sediment metagenome</name>
    <dbReference type="NCBI Taxonomy" id="412755"/>
    <lineage>
        <taxon>unclassified sequences</taxon>
        <taxon>metagenomes</taxon>
        <taxon>ecological metagenomes</taxon>
    </lineage>
</organism>
<dbReference type="PROSITE" id="PS50835">
    <property type="entry name" value="IG_LIKE"/>
    <property type="match status" value="1"/>
</dbReference>
<dbReference type="InterPro" id="IPR007110">
    <property type="entry name" value="Ig-like_dom"/>
</dbReference>
<dbReference type="AlphaFoldDB" id="X1BGJ3"/>
<feature type="domain" description="Ig-like" evidence="1">
    <location>
        <begin position="8"/>
        <end position="81"/>
    </location>
</feature>
<reference evidence="2" key="1">
    <citation type="journal article" date="2014" name="Front. Microbiol.">
        <title>High frequency of phylogenetically diverse reductive dehalogenase-homologous genes in deep subseafloor sedimentary metagenomes.</title>
        <authorList>
            <person name="Kawai M."/>
            <person name="Futagami T."/>
            <person name="Toyoda A."/>
            <person name="Takaki Y."/>
            <person name="Nishi S."/>
            <person name="Hori S."/>
            <person name="Arai W."/>
            <person name="Tsubouchi T."/>
            <person name="Morono Y."/>
            <person name="Uchiyama I."/>
            <person name="Ito T."/>
            <person name="Fujiyama A."/>
            <person name="Inagaki F."/>
            <person name="Takami H."/>
        </authorList>
    </citation>
    <scope>NUCLEOTIDE SEQUENCE</scope>
    <source>
        <strain evidence="2">Expedition CK06-06</strain>
    </source>
</reference>
<dbReference type="Gene3D" id="2.60.40.10">
    <property type="entry name" value="Immunoglobulins"/>
    <property type="match status" value="1"/>
</dbReference>
<sequence>MIAETSAPAILTVNQNTTINTHPLAASRCENDNVIFDVSTTGSALTYQWQKDGIDLTDGGTISGSNTSTLTISSTVVADAG</sequence>